<keyword evidence="1" id="KW-0862">Zinc</keyword>
<name>A0A6J5LJJ4_9CAUD</name>
<reference evidence="3" key="1">
    <citation type="submission" date="2020-04" db="EMBL/GenBank/DDBJ databases">
        <authorList>
            <person name="Chiriac C."/>
            <person name="Salcher M."/>
            <person name="Ghai R."/>
            <person name="Kavagutti S V."/>
        </authorList>
    </citation>
    <scope>NUCLEOTIDE SEQUENCE</scope>
</reference>
<keyword evidence="1" id="KW-0479">Metal-binding</keyword>
<dbReference type="EMBL" id="LR796274">
    <property type="protein sequence ID" value="CAB4133276.1"/>
    <property type="molecule type" value="Genomic_DNA"/>
</dbReference>
<gene>
    <name evidence="3" type="ORF">UFOVP257_111</name>
</gene>
<dbReference type="PROSITE" id="PS50157">
    <property type="entry name" value="ZINC_FINGER_C2H2_2"/>
    <property type="match status" value="1"/>
</dbReference>
<keyword evidence="1" id="KW-0863">Zinc-finger</keyword>
<proteinExistence type="predicted"/>
<sequence length="226" mass="26900">MTYKCQYCEKEFRRESTLTAHLCEQKRRWQQEHDTGVQFGLRAYLQFYETTQGTAKLKSYADFVASPYYSAFVKYGNHSVAIRSINHRSFTDWLLKNNKKLDQWCKDSFYEEWLYEYIRRESLQDALERGLKEMELFADRGNNSASFSDYFKHGNTSRICHHIITGRISPWIVYNCDSGVDWLASLGEEHLVLVMSWIDPDFWSRKFKDYLADSEWCKHILKEAGL</sequence>
<evidence type="ECO:0000313" key="3">
    <source>
        <dbReference type="EMBL" id="CAB4133276.1"/>
    </source>
</evidence>
<evidence type="ECO:0000259" key="2">
    <source>
        <dbReference type="PROSITE" id="PS50157"/>
    </source>
</evidence>
<feature type="domain" description="C2H2-type" evidence="2">
    <location>
        <begin position="3"/>
        <end position="21"/>
    </location>
</feature>
<dbReference type="GO" id="GO:0008270">
    <property type="term" value="F:zinc ion binding"/>
    <property type="evidence" value="ECO:0007669"/>
    <property type="project" value="UniProtKB-KW"/>
</dbReference>
<protein>
    <recommendedName>
        <fullName evidence="2">C2H2-type domain-containing protein</fullName>
    </recommendedName>
</protein>
<evidence type="ECO:0000256" key="1">
    <source>
        <dbReference type="PROSITE-ProRule" id="PRU00042"/>
    </source>
</evidence>
<organism evidence="3">
    <name type="scientific">uncultured Caudovirales phage</name>
    <dbReference type="NCBI Taxonomy" id="2100421"/>
    <lineage>
        <taxon>Viruses</taxon>
        <taxon>Duplodnaviria</taxon>
        <taxon>Heunggongvirae</taxon>
        <taxon>Uroviricota</taxon>
        <taxon>Caudoviricetes</taxon>
        <taxon>Peduoviridae</taxon>
        <taxon>Maltschvirus</taxon>
        <taxon>Maltschvirus maltsch</taxon>
    </lineage>
</organism>
<dbReference type="InterPro" id="IPR013087">
    <property type="entry name" value="Znf_C2H2_type"/>
</dbReference>
<accession>A0A6J5LJJ4</accession>